<evidence type="ECO:0000256" key="2">
    <source>
        <dbReference type="SAM" id="MobiDB-lite"/>
    </source>
</evidence>
<reference evidence="3" key="1">
    <citation type="submission" date="2021-12" db="EMBL/GenBank/DDBJ databases">
        <authorList>
            <person name="King R."/>
        </authorList>
    </citation>
    <scope>NUCLEOTIDE SEQUENCE</scope>
</reference>
<sequence length="369" mass="42173">MERQPSSPRETSSPRKTSSPRQSPSPRQTSLPRQTSSFNKKGSGTSIWSSGLKYARAVKGKIKERTYSDALCVEYCKEQNGYFLNTSKDTYELVSTFGRAYAYGVTCSCNVSNNFKQFIIKHFNDETVEEKFVSWWGRGFPGKKAKIRLNALAENHRLTTIEFLTSGELREKTVEETSKLRRQRSDEKKVELKRQASLTRRLENLTTDLEKSRAEVALLQDQLKKKDQEIARTEQEGRAKIGEIKRLEVEIKSKTDSLKKNEEGMAKLKEDLSKIERLYDQKCKEFDNLSEQLLTSQTDLQGVKDELRKTDAALRTSREEADKLKAEVERMRAEANKPFLKRMCGLCFGGGATKSPARKQKKPGTNGKR</sequence>
<dbReference type="AlphaFoldDB" id="A0A9N9ZZ90"/>
<evidence type="ECO:0000313" key="4">
    <source>
        <dbReference type="Proteomes" id="UP001152759"/>
    </source>
</evidence>
<evidence type="ECO:0000313" key="3">
    <source>
        <dbReference type="EMBL" id="CAH0382829.1"/>
    </source>
</evidence>
<evidence type="ECO:0000256" key="1">
    <source>
        <dbReference type="SAM" id="Coils"/>
    </source>
</evidence>
<keyword evidence="1" id="KW-0175">Coiled coil</keyword>
<gene>
    <name evidence="3" type="ORF">BEMITA_LOCUS2327</name>
</gene>
<feature type="region of interest" description="Disordered" evidence="2">
    <location>
        <begin position="1"/>
        <end position="45"/>
    </location>
</feature>
<proteinExistence type="predicted"/>
<accession>A0A9N9ZZ90</accession>
<name>A0A9N9ZZ90_BEMTA</name>
<organism evidence="3 4">
    <name type="scientific">Bemisia tabaci</name>
    <name type="common">Sweetpotato whitefly</name>
    <name type="synonym">Aleurodes tabaci</name>
    <dbReference type="NCBI Taxonomy" id="7038"/>
    <lineage>
        <taxon>Eukaryota</taxon>
        <taxon>Metazoa</taxon>
        <taxon>Ecdysozoa</taxon>
        <taxon>Arthropoda</taxon>
        <taxon>Hexapoda</taxon>
        <taxon>Insecta</taxon>
        <taxon>Pterygota</taxon>
        <taxon>Neoptera</taxon>
        <taxon>Paraneoptera</taxon>
        <taxon>Hemiptera</taxon>
        <taxon>Sternorrhyncha</taxon>
        <taxon>Aleyrodoidea</taxon>
        <taxon>Aleyrodidae</taxon>
        <taxon>Aleyrodinae</taxon>
        <taxon>Bemisia</taxon>
    </lineage>
</organism>
<dbReference type="EMBL" id="OU963871">
    <property type="protein sequence ID" value="CAH0382829.1"/>
    <property type="molecule type" value="Genomic_DNA"/>
</dbReference>
<feature type="region of interest" description="Disordered" evidence="2">
    <location>
        <begin position="349"/>
        <end position="369"/>
    </location>
</feature>
<dbReference type="Gene3D" id="1.10.287.1490">
    <property type="match status" value="1"/>
</dbReference>
<feature type="compositionally biased region" description="Basic residues" evidence="2">
    <location>
        <begin position="356"/>
        <end position="369"/>
    </location>
</feature>
<feature type="compositionally biased region" description="Polar residues" evidence="2">
    <location>
        <begin position="35"/>
        <end position="45"/>
    </location>
</feature>
<keyword evidence="4" id="KW-1185">Reference proteome</keyword>
<protein>
    <submittedName>
        <fullName evidence="3">Uncharacterized protein</fullName>
    </submittedName>
</protein>
<feature type="coiled-coil region" evidence="1">
    <location>
        <begin position="195"/>
        <end position="334"/>
    </location>
</feature>
<dbReference type="Proteomes" id="UP001152759">
    <property type="component" value="Chromosome 10"/>
</dbReference>
<feature type="compositionally biased region" description="Low complexity" evidence="2">
    <location>
        <begin position="1"/>
        <end position="34"/>
    </location>
</feature>